<gene>
    <name evidence="3" type="primary">esxA</name>
    <name evidence="3" type="ORF">SCA03_64530</name>
</gene>
<dbReference type="Gene3D" id="1.10.287.1060">
    <property type="entry name" value="ESAT-6-like"/>
    <property type="match status" value="1"/>
</dbReference>
<dbReference type="InterPro" id="IPR036689">
    <property type="entry name" value="ESAT-6-like_sf"/>
</dbReference>
<evidence type="ECO:0000313" key="4">
    <source>
        <dbReference type="Proteomes" id="UP000319210"/>
    </source>
</evidence>
<name>A0A4Y3R8E4_STRCI</name>
<dbReference type="InterPro" id="IPR010310">
    <property type="entry name" value="T7SS_ESAT-6-like"/>
</dbReference>
<feature type="coiled-coil region" evidence="2">
    <location>
        <begin position="20"/>
        <end position="47"/>
    </location>
</feature>
<dbReference type="NCBIfam" id="TIGR03930">
    <property type="entry name" value="WXG100_ESAT6"/>
    <property type="match status" value="1"/>
</dbReference>
<comment type="similarity">
    <text evidence="1">Belongs to the WXG100 family.</text>
</comment>
<comment type="caution">
    <text evidence="3">The sequence shown here is derived from an EMBL/GenBank/DDBJ whole genome shotgun (WGS) entry which is preliminary data.</text>
</comment>
<dbReference type="Proteomes" id="UP000319210">
    <property type="component" value="Unassembled WGS sequence"/>
</dbReference>
<accession>A0A4Y3R8E4</accession>
<evidence type="ECO:0000313" key="3">
    <source>
        <dbReference type="EMBL" id="GEB53902.1"/>
    </source>
</evidence>
<proteinExistence type="inferred from homology"/>
<dbReference type="RefSeq" id="WP_030887377.1">
    <property type="nucleotide sequence ID" value="NZ_BJMM01000069.1"/>
</dbReference>
<dbReference type="AlphaFoldDB" id="A0A4Y3R8E4"/>
<organism evidence="3 4">
    <name type="scientific">Streptomyces cacaoi</name>
    <dbReference type="NCBI Taxonomy" id="1898"/>
    <lineage>
        <taxon>Bacteria</taxon>
        <taxon>Bacillati</taxon>
        <taxon>Actinomycetota</taxon>
        <taxon>Actinomycetes</taxon>
        <taxon>Kitasatosporales</taxon>
        <taxon>Streptomycetaceae</taxon>
        <taxon>Streptomyces</taxon>
    </lineage>
</organism>
<evidence type="ECO:0000256" key="2">
    <source>
        <dbReference type="SAM" id="Coils"/>
    </source>
</evidence>
<keyword evidence="4" id="KW-1185">Reference proteome</keyword>
<dbReference type="SUPFAM" id="SSF140453">
    <property type="entry name" value="EsxAB dimer-like"/>
    <property type="match status" value="1"/>
</dbReference>
<dbReference type="Pfam" id="PF06013">
    <property type="entry name" value="WXG100"/>
    <property type="match status" value="1"/>
</dbReference>
<protein>
    <recommendedName>
        <fullName evidence="1">ESAT-6-like protein</fullName>
    </recommendedName>
</protein>
<sequence>MGANDGDHLKVRYSSLEAAASAITTEANQLRADLDAVQAKIRSALEVWAGDAQEAYDTVQRAWDAKANDLQNRLIVIANEVRNSSDHYSGTDRRAAKFFQQ</sequence>
<dbReference type="EMBL" id="BJMM01000069">
    <property type="protein sequence ID" value="GEB53902.1"/>
    <property type="molecule type" value="Genomic_DNA"/>
</dbReference>
<keyword evidence="2" id="KW-0175">Coiled coil</keyword>
<reference evidence="3 4" key="1">
    <citation type="submission" date="2019-06" db="EMBL/GenBank/DDBJ databases">
        <title>Whole genome shotgun sequence of Streptomyces cacaoi subsp. cacaoi NBRC 12748.</title>
        <authorList>
            <person name="Hosoyama A."/>
            <person name="Uohara A."/>
            <person name="Ohji S."/>
            <person name="Ichikawa N."/>
        </authorList>
    </citation>
    <scope>NUCLEOTIDE SEQUENCE [LARGE SCALE GENOMIC DNA]</scope>
    <source>
        <strain evidence="3 4">NBRC 12748</strain>
    </source>
</reference>
<evidence type="ECO:0000256" key="1">
    <source>
        <dbReference type="RuleBase" id="RU362001"/>
    </source>
</evidence>